<feature type="transmembrane region" description="Helical" evidence="7">
    <location>
        <begin position="51"/>
        <end position="77"/>
    </location>
</feature>
<dbReference type="Pfam" id="PF00528">
    <property type="entry name" value="BPD_transp_1"/>
    <property type="match status" value="1"/>
</dbReference>
<dbReference type="PANTHER" id="PTHR30151">
    <property type="entry name" value="ALKANE SULFONATE ABC TRANSPORTER-RELATED, MEMBRANE SUBUNIT"/>
    <property type="match status" value="1"/>
</dbReference>
<keyword evidence="2 7" id="KW-0813">Transport</keyword>
<dbReference type="STRING" id="309801.trd_0598"/>
<keyword evidence="4 7" id="KW-0812">Transmembrane</keyword>
<accession>B9KYP8</accession>
<keyword evidence="5 7" id="KW-1133">Transmembrane helix</keyword>
<dbReference type="SUPFAM" id="SSF161098">
    <property type="entry name" value="MetI-like"/>
    <property type="match status" value="1"/>
</dbReference>
<dbReference type="InterPro" id="IPR000515">
    <property type="entry name" value="MetI-like"/>
</dbReference>
<evidence type="ECO:0000313" key="9">
    <source>
        <dbReference type="EMBL" id="ACM04865.1"/>
    </source>
</evidence>
<feature type="transmembrane region" description="Helical" evidence="7">
    <location>
        <begin position="163"/>
        <end position="196"/>
    </location>
</feature>
<dbReference type="EMBL" id="CP001275">
    <property type="protein sequence ID" value="ACM04865.1"/>
    <property type="molecule type" value="Genomic_DNA"/>
</dbReference>
<evidence type="ECO:0000256" key="7">
    <source>
        <dbReference type="RuleBase" id="RU363032"/>
    </source>
</evidence>
<evidence type="ECO:0000256" key="1">
    <source>
        <dbReference type="ARBA" id="ARBA00004651"/>
    </source>
</evidence>
<dbReference type="AlphaFoldDB" id="B9KYP8"/>
<keyword evidence="3" id="KW-1003">Cell membrane</keyword>
<dbReference type="Proteomes" id="UP000000447">
    <property type="component" value="Chromosome"/>
</dbReference>
<name>B9KYP8_THERP</name>
<feature type="transmembrane region" description="Helical" evidence="7">
    <location>
        <begin position="120"/>
        <end position="142"/>
    </location>
</feature>
<evidence type="ECO:0000256" key="6">
    <source>
        <dbReference type="ARBA" id="ARBA00023136"/>
    </source>
</evidence>
<dbReference type="eggNOG" id="COG0600">
    <property type="taxonomic scope" value="Bacteria"/>
</dbReference>
<dbReference type="HOGENOM" id="CLU_046113_2_1_0"/>
<dbReference type="KEGG" id="tro:trd_0598"/>
<feature type="domain" description="ABC transmembrane type-1" evidence="8">
    <location>
        <begin position="50"/>
        <end position="238"/>
    </location>
</feature>
<comment type="subcellular location">
    <subcellularLocation>
        <location evidence="1 7">Cell membrane</location>
        <topology evidence="1 7">Multi-pass membrane protein</topology>
    </subcellularLocation>
</comment>
<dbReference type="PROSITE" id="PS50928">
    <property type="entry name" value="ABC_TM1"/>
    <property type="match status" value="1"/>
</dbReference>
<protein>
    <submittedName>
        <fullName evidence="9">ABC transporter, permease protein</fullName>
    </submittedName>
</protein>
<organism evidence="9 10">
    <name type="scientific">Thermomicrobium roseum (strain ATCC 27502 / DSM 5159 / P-2)</name>
    <dbReference type="NCBI Taxonomy" id="309801"/>
    <lineage>
        <taxon>Bacteria</taxon>
        <taxon>Pseudomonadati</taxon>
        <taxon>Thermomicrobiota</taxon>
        <taxon>Thermomicrobia</taxon>
        <taxon>Thermomicrobiales</taxon>
        <taxon>Thermomicrobiaceae</taxon>
        <taxon>Thermomicrobium</taxon>
    </lineage>
</organism>
<dbReference type="GO" id="GO:0055085">
    <property type="term" value="P:transmembrane transport"/>
    <property type="evidence" value="ECO:0007669"/>
    <property type="project" value="InterPro"/>
</dbReference>
<evidence type="ECO:0000256" key="5">
    <source>
        <dbReference type="ARBA" id="ARBA00022989"/>
    </source>
</evidence>
<reference evidence="9 10" key="1">
    <citation type="journal article" date="2009" name="PLoS ONE">
        <title>Complete genome sequence of the aerobic CO-oxidizing thermophile Thermomicrobium roseum.</title>
        <authorList>
            <person name="Wu D."/>
            <person name="Raymond J."/>
            <person name="Wu M."/>
            <person name="Chatterji S."/>
            <person name="Ren Q."/>
            <person name="Graham J.E."/>
            <person name="Bryant D.A."/>
            <person name="Robb F."/>
            <person name="Colman A."/>
            <person name="Tallon L.J."/>
            <person name="Badger J.H."/>
            <person name="Madupu R."/>
            <person name="Ward N.L."/>
            <person name="Eisen J.A."/>
        </authorList>
    </citation>
    <scope>NUCLEOTIDE SEQUENCE [LARGE SCALE GENOMIC DNA]</scope>
    <source>
        <strain evidence="10">ATCC 27502 / DSM 5159 / P-2</strain>
    </source>
</reference>
<evidence type="ECO:0000256" key="3">
    <source>
        <dbReference type="ARBA" id="ARBA00022475"/>
    </source>
</evidence>
<keyword evidence="6 7" id="KW-0472">Membrane</keyword>
<sequence length="252" mass="27484">MMRDRVLPSLLLITALFAWELACRVFAVPDWVLPPPSAILAALLRDYRLLLFHLSVTMQEIGLGLIVSIVLAIVLAIGIVASRLIERSVYPLVVASQAIPIVALAPLLLIWFGYGLTPKVIVVVLICFFPIAVNMVDGLRGVDHELIDMVRSLGASKWQTLRFVRLPAALPAFFSGLRVAAAVSVIGALIGEWIGASAGLGYLMIRAAAQFHTDRVFAAVLVSALVSIALFASVTWLERQTLPWRTRPRTEP</sequence>
<dbReference type="InterPro" id="IPR035906">
    <property type="entry name" value="MetI-like_sf"/>
</dbReference>
<dbReference type="Gene3D" id="1.10.3720.10">
    <property type="entry name" value="MetI-like"/>
    <property type="match status" value="1"/>
</dbReference>
<dbReference type="CDD" id="cd06261">
    <property type="entry name" value="TM_PBP2"/>
    <property type="match status" value="1"/>
</dbReference>
<dbReference type="PANTHER" id="PTHR30151:SF20">
    <property type="entry name" value="ABC TRANSPORTER PERMEASE PROTEIN HI_0355-RELATED"/>
    <property type="match status" value="1"/>
</dbReference>
<gene>
    <name evidence="9" type="ordered locus">trd_0598</name>
</gene>
<evidence type="ECO:0000259" key="8">
    <source>
        <dbReference type="PROSITE" id="PS50928"/>
    </source>
</evidence>
<evidence type="ECO:0000256" key="2">
    <source>
        <dbReference type="ARBA" id="ARBA00022448"/>
    </source>
</evidence>
<keyword evidence="10" id="KW-1185">Reference proteome</keyword>
<feature type="transmembrane region" description="Helical" evidence="7">
    <location>
        <begin position="216"/>
        <end position="237"/>
    </location>
</feature>
<comment type="similarity">
    <text evidence="7">Belongs to the binding-protein-dependent transport system permease family.</text>
</comment>
<dbReference type="RefSeq" id="WP_012641998.1">
    <property type="nucleotide sequence ID" value="NC_011959.1"/>
</dbReference>
<feature type="transmembrane region" description="Helical" evidence="7">
    <location>
        <begin position="89"/>
        <end position="114"/>
    </location>
</feature>
<evidence type="ECO:0000256" key="4">
    <source>
        <dbReference type="ARBA" id="ARBA00022692"/>
    </source>
</evidence>
<dbReference type="GO" id="GO:0005886">
    <property type="term" value="C:plasma membrane"/>
    <property type="evidence" value="ECO:0007669"/>
    <property type="project" value="UniProtKB-SubCell"/>
</dbReference>
<evidence type="ECO:0000313" key="10">
    <source>
        <dbReference type="Proteomes" id="UP000000447"/>
    </source>
</evidence>
<proteinExistence type="inferred from homology"/>